<reference evidence="5" key="1">
    <citation type="journal article" date="2023" name="PhytoFront">
        <title>Draft Genome Resources of Seven Strains of Tilletia horrida, Causal Agent of Kernel Smut of Rice.</title>
        <authorList>
            <person name="Khanal S."/>
            <person name="Antony Babu S."/>
            <person name="Zhou X.G."/>
        </authorList>
    </citation>
    <scope>NUCLEOTIDE SEQUENCE</scope>
    <source>
        <strain evidence="5">TX6</strain>
    </source>
</reference>
<accession>A0AAN6JPC2</accession>
<dbReference type="Pfam" id="PF05615">
    <property type="entry name" value="THOC7"/>
    <property type="match status" value="1"/>
</dbReference>
<evidence type="ECO:0000313" key="6">
    <source>
        <dbReference type="Proteomes" id="UP001176517"/>
    </source>
</evidence>
<keyword evidence="3" id="KW-0175">Coiled coil</keyword>
<comment type="caution">
    <text evidence="5">The sequence shown here is derived from an EMBL/GenBank/DDBJ whole genome shotgun (WGS) entry which is preliminary data.</text>
</comment>
<feature type="compositionally biased region" description="Low complexity" evidence="4">
    <location>
        <begin position="400"/>
        <end position="409"/>
    </location>
</feature>
<proteinExistence type="predicted"/>
<feature type="compositionally biased region" description="Low complexity" evidence="4">
    <location>
        <begin position="245"/>
        <end position="255"/>
    </location>
</feature>
<feature type="compositionally biased region" description="Gly residues" evidence="4">
    <location>
        <begin position="537"/>
        <end position="557"/>
    </location>
</feature>
<feature type="region of interest" description="Disordered" evidence="4">
    <location>
        <begin position="245"/>
        <end position="575"/>
    </location>
</feature>
<feature type="region of interest" description="Disordered" evidence="4">
    <location>
        <begin position="1"/>
        <end position="20"/>
    </location>
</feature>
<evidence type="ECO:0000256" key="2">
    <source>
        <dbReference type="ARBA" id="ARBA00023242"/>
    </source>
</evidence>
<dbReference type="GO" id="GO:0000445">
    <property type="term" value="C:THO complex part of transcription export complex"/>
    <property type="evidence" value="ECO:0007669"/>
    <property type="project" value="InterPro"/>
</dbReference>
<feature type="region of interest" description="Disordered" evidence="4">
    <location>
        <begin position="55"/>
        <end position="76"/>
    </location>
</feature>
<sequence length="575" mass="59446">MSKAGANGATEASLEPYTGTEQENLLRARLLTEDRPFRRIVRKVTLLTTPELREDANAISEGSSSSTSSPSPSTSKLTAALGSVQIELAALAHTAKRFSFLASTALPAQRASYQTQVADLDEAIAAHEADILTLQTELELVQRERANKLIYDHVARQINALPTRRELNEHLDRLRRDNAALRADGAAYDELDQSARARFRAEVCDPLELLQKILGDEVGRRERSAVERAQERGEDVDAEVAALEAEAAKQDAAAEAAKESRSGEPEPGEVEEGGEAIESTAGPSKSNRSRGPAAAAASSRTSLRASAPDFTPGGKSRLASASGANNHDRIASPVPAPSRKRPRLASATATATAAAASAEEEGEIDDDEDGGEAPSGQASLSSLVSKGKSKTAVAIDDDTASSLTSLDDLMPAAETDATTEQGRSSAKRPADDDDGDDDGEGEEEGDDADEDALEDEDGADDDDDDDDDDGDSPAPAAAASKSKAPRRGRARQEAIKAEKRRTKKAAVAAAAAVASSSAASTTGGGGGRRGARTALGRGSGSSAPGGSGSAGKGGGGSRSASPTTTTSAPARKRRR</sequence>
<gene>
    <name evidence="5" type="ORF">OC846_006056</name>
</gene>
<dbReference type="AlphaFoldDB" id="A0AAN6JPC2"/>
<feature type="coiled-coil region" evidence="3">
    <location>
        <begin position="110"/>
        <end position="184"/>
    </location>
</feature>
<dbReference type="GO" id="GO:0006397">
    <property type="term" value="P:mRNA processing"/>
    <property type="evidence" value="ECO:0007669"/>
    <property type="project" value="InterPro"/>
</dbReference>
<feature type="compositionally biased region" description="Low complexity" evidence="4">
    <location>
        <begin position="63"/>
        <end position="75"/>
    </location>
</feature>
<name>A0AAN6JPC2_9BASI</name>
<evidence type="ECO:0000313" key="5">
    <source>
        <dbReference type="EMBL" id="KAK0544487.1"/>
    </source>
</evidence>
<protein>
    <submittedName>
        <fullName evidence="5">Uncharacterized protein</fullName>
    </submittedName>
</protein>
<evidence type="ECO:0000256" key="3">
    <source>
        <dbReference type="SAM" id="Coils"/>
    </source>
</evidence>
<feature type="compositionally biased region" description="Acidic residues" evidence="4">
    <location>
        <begin position="358"/>
        <end position="371"/>
    </location>
</feature>
<feature type="compositionally biased region" description="Low complexity" evidence="4">
    <location>
        <begin position="558"/>
        <end position="569"/>
    </location>
</feature>
<dbReference type="InterPro" id="IPR008501">
    <property type="entry name" value="THOC7/Mft1"/>
</dbReference>
<keyword evidence="2" id="KW-0539">Nucleus</keyword>
<feature type="compositionally biased region" description="Low complexity" evidence="4">
    <location>
        <begin position="472"/>
        <end position="482"/>
    </location>
</feature>
<feature type="compositionally biased region" description="Acidic residues" evidence="4">
    <location>
        <begin position="266"/>
        <end position="275"/>
    </location>
</feature>
<evidence type="ECO:0000256" key="1">
    <source>
        <dbReference type="ARBA" id="ARBA00004123"/>
    </source>
</evidence>
<feature type="compositionally biased region" description="Acidic residues" evidence="4">
    <location>
        <begin position="431"/>
        <end position="471"/>
    </location>
</feature>
<dbReference type="Proteomes" id="UP001176517">
    <property type="component" value="Unassembled WGS sequence"/>
</dbReference>
<evidence type="ECO:0000256" key="4">
    <source>
        <dbReference type="SAM" id="MobiDB-lite"/>
    </source>
</evidence>
<organism evidence="5 6">
    <name type="scientific">Tilletia horrida</name>
    <dbReference type="NCBI Taxonomy" id="155126"/>
    <lineage>
        <taxon>Eukaryota</taxon>
        <taxon>Fungi</taxon>
        <taxon>Dikarya</taxon>
        <taxon>Basidiomycota</taxon>
        <taxon>Ustilaginomycotina</taxon>
        <taxon>Exobasidiomycetes</taxon>
        <taxon>Tilletiales</taxon>
        <taxon>Tilletiaceae</taxon>
        <taxon>Tilletia</taxon>
    </lineage>
</organism>
<feature type="compositionally biased region" description="Low complexity" evidence="4">
    <location>
        <begin position="345"/>
        <end position="357"/>
    </location>
</feature>
<feature type="compositionally biased region" description="Low complexity" evidence="4">
    <location>
        <begin position="505"/>
        <end position="521"/>
    </location>
</feature>
<comment type="subcellular location">
    <subcellularLocation>
        <location evidence="1">Nucleus</location>
    </subcellularLocation>
</comment>
<dbReference type="EMBL" id="JAPDMZ010000280">
    <property type="protein sequence ID" value="KAK0544487.1"/>
    <property type="molecule type" value="Genomic_DNA"/>
</dbReference>
<keyword evidence="6" id="KW-1185">Reference proteome</keyword>
<feature type="compositionally biased region" description="Low complexity" evidence="4">
    <location>
        <begin position="289"/>
        <end position="307"/>
    </location>
</feature>